<keyword evidence="3" id="KW-0479">Metal-binding</keyword>
<evidence type="ECO:0000256" key="2">
    <source>
        <dbReference type="ARBA" id="ARBA00022694"/>
    </source>
</evidence>
<keyword evidence="2" id="KW-0819">tRNA processing</keyword>
<evidence type="ECO:0000259" key="5">
    <source>
        <dbReference type="Pfam" id="PF01951"/>
    </source>
</evidence>
<dbReference type="GO" id="GO:0046872">
    <property type="term" value="F:metal ion binding"/>
    <property type="evidence" value="ECO:0007669"/>
    <property type="project" value="UniProtKB-KW"/>
</dbReference>
<accession>A0A0F9RGE1</accession>
<dbReference type="InterPro" id="IPR023572">
    <property type="entry name" value="Archease_dom"/>
</dbReference>
<keyword evidence="4" id="KW-0106">Calcium</keyword>
<protein>
    <recommendedName>
        <fullName evidence="5">Archease domain-containing protein</fullName>
    </recommendedName>
</protein>
<sequence length="140" mass="16409">MERYRFLRHTADAKFQAFGTTLEETFINAALATASLMWDWEKIEKKMEYRIEVSGKDLMQLLNSFLEEIIYLLDTKMFLLGFPENLRIEKKGSLHVLNALFKGDKYSDKYKIHGDVKAITYNEMEIEQNAPFMVQVVVDV</sequence>
<proteinExistence type="inferred from homology"/>
<dbReference type="Gene3D" id="3.55.10.10">
    <property type="entry name" value="Archease domain"/>
    <property type="match status" value="1"/>
</dbReference>
<evidence type="ECO:0000256" key="3">
    <source>
        <dbReference type="ARBA" id="ARBA00022723"/>
    </source>
</evidence>
<dbReference type="GO" id="GO:0008033">
    <property type="term" value="P:tRNA processing"/>
    <property type="evidence" value="ECO:0007669"/>
    <property type="project" value="UniProtKB-KW"/>
</dbReference>
<dbReference type="PANTHER" id="PTHR12682:SF11">
    <property type="entry name" value="PROTEIN ARCHEASE"/>
    <property type="match status" value="1"/>
</dbReference>
<reference evidence="6" key="1">
    <citation type="journal article" date="2015" name="Nature">
        <title>Complex archaea that bridge the gap between prokaryotes and eukaryotes.</title>
        <authorList>
            <person name="Spang A."/>
            <person name="Saw J.H."/>
            <person name="Jorgensen S.L."/>
            <person name="Zaremba-Niedzwiedzka K."/>
            <person name="Martijn J."/>
            <person name="Lind A.E."/>
            <person name="van Eijk R."/>
            <person name="Schleper C."/>
            <person name="Guy L."/>
            <person name="Ettema T.J."/>
        </authorList>
    </citation>
    <scope>NUCLEOTIDE SEQUENCE</scope>
</reference>
<dbReference type="AlphaFoldDB" id="A0A0F9RGE1"/>
<dbReference type="InterPro" id="IPR036820">
    <property type="entry name" value="Archease_dom_sf"/>
</dbReference>
<name>A0A0F9RGE1_9ZZZZ</name>
<dbReference type="SUPFAM" id="SSF69819">
    <property type="entry name" value="MTH1598-like"/>
    <property type="match status" value="1"/>
</dbReference>
<dbReference type="EMBL" id="LAZR01000953">
    <property type="protein sequence ID" value="KKN53899.1"/>
    <property type="molecule type" value="Genomic_DNA"/>
</dbReference>
<feature type="domain" description="Archease" evidence="5">
    <location>
        <begin position="4"/>
        <end position="140"/>
    </location>
</feature>
<evidence type="ECO:0000256" key="4">
    <source>
        <dbReference type="ARBA" id="ARBA00022837"/>
    </source>
</evidence>
<evidence type="ECO:0000256" key="1">
    <source>
        <dbReference type="ARBA" id="ARBA00007963"/>
    </source>
</evidence>
<gene>
    <name evidence="6" type="ORF">LCGC14_0597940</name>
</gene>
<dbReference type="Pfam" id="PF01951">
    <property type="entry name" value="Archease"/>
    <property type="match status" value="1"/>
</dbReference>
<dbReference type="InterPro" id="IPR002804">
    <property type="entry name" value="Archease"/>
</dbReference>
<comment type="caution">
    <text evidence="6">The sequence shown here is derived from an EMBL/GenBank/DDBJ whole genome shotgun (WGS) entry which is preliminary data.</text>
</comment>
<comment type="similarity">
    <text evidence="1">Belongs to the archease family.</text>
</comment>
<evidence type="ECO:0000313" key="6">
    <source>
        <dbReference type="EMBL" id="KKN53899.1"/>
    </source>
</evidence>
<organism evidence="6">
    <name type="scientific">marine sediment metagenome</name>
    <dbReference type="NCBI Taxonomy" id="412755"/>
    <lineage>
        <taxon>unclassified sequences</taxon>
        <taxon>metagenomes</taxon>
        <taxon>ecological metagenomes</taxon>
    </lineage>
</organism>
<dbReference type="PANTHER" id="PTHR12682">
    <property type="entry name" value="ARCHEASE"/>
    <property type="match status" value="1"/>
</dbReference>